<evidence type="ECO:0000256" key="4">
    <source>
        <dbReference type="ARBA" id="ARBA00022475"/>
    </source>
</evidence>
<keyword evidence="7 8" id="KW-0472">Membrane</keyword>
<dbReference type="GO" id="GO:0005886">
    <property type="term" value="C:plasma membrane"/>
    <property type="evidence" value="ECO:0007669"/>
    <property type="project" value="UniProtKB-SubCell"/>
</dbReference>
<dbReference type="Proteomes" id="UP000626092">
    <property type="component" value="Unassembled WGS sequence"/>
</dbReference>
<evidence type="ECO:0000256" key="5">
    <source>
        <dbReference type="ARBA" id="ARBA00022692"/>
    </source>
</evidence>
<dbReference type="AlphaFoldDB" id="A0A834GJF2"/>
<feature type="transmembrane region" description="Helical" evidence="8">
    <location>
        <begin position="84"/>
        <end position="101"/>
    </location>
</feature>
<comment type="caution">
    <text evidence="11">The sequence shown here is derived from an EMBL/GenBank/DDBJ whole genome shotgun (WGS) entry which is preliminary data.</text>
</comment>
<evidence type="ECO:0000313" key="11">
    <source>
        <dbReference type="EMBL" id="KAF7132959.1"/>
    </source>
</evidence>
<gene>
    <name evidence="11" type="ORF">RHSIM_Rhsim09G0165100</name>
</gene>
<evidence type="ECO:0000256" key="1">
    <source>
        <dbReference type="ARBA" id="ARBA00004651"/>
    </source>
</evidence>
<evidence type="ECO:0000256" key="8">
    <source>
        <dbReference type="RuleBase" id="RU361233"/>
    </source>
</evidence>
<dbReference type="EMBL" id="WJXA01000009">
    <property type="protein sequence ID" value="KAF7132959.1"/>
    <property type="molecule type" value="Genomic_DNA"/>
</dbReference>
<keyword evidence="4 8" id="KW-1003">Cell membrane</keyword>
<evidence type="ECO:0000256" key="2">
    <source>
        <dbReference type="ARBA" id="ARBA00007651"/>
    </source>
</evidence>
<keyword evidence="6 8" id="KW-1133">Transmembrane helix</keyword>
<evidence type="ECO:0000256" key="6">
    <source>
        <dbReference type="ARBA" id="ARBA00022989"/>
    </source>
</evidence>
<comment type="similarity">
    <text evidence="2 8">Belongs to the Casparian strip membrane proteins (CASP) family.</text>
</comment>
<name>A0A834GJF2_RHOSS</name>
<dbReference type="PANTHER" id="PTHR33573:SF56">
    <property type="entry name" value="CASP-LIKE PROTEIN 4C1"/>
    <property type="match status" value="1"/>
</dbReference>
<comment type="caution">
    <text evidence="8">Lacks conserved residue(s) required for the propagation of feature annotation.</text>
</comment>
<organism evidence="11 12">
    <name type="scientific">Rhododendron simsii</name>
    <name type="common">Sims's rhododendron</name>
    <dbReference type="NCBI Taxonomy" id="118357"/>
    <lineage>
        <taxon>Eukaryota</taxon>
        <taxon>Viridiplantae</taxon>
        <taxon>Streptophyta</taxon>
        <taxon>Embryophyta</taxon>
        <taxon>Tracheophyta</taxon>
        <taxon>Spermatophyta</taxon>
        <taxon>Magnoliopsida</taxon>
        <taxon>eudicotyledons</taxon>
        <taxon>Gunneridae</taxon>
        <taxon>Pentapetalae</taxon>
        <taxon>asterids</taxon>
        <taxon>Ericales</taxon>
        <taxon>Ericaceae</taxon>
        <taxon>Ericoideae</taxon>
        <taxon>Rhodoreae</taxon>
        <taxon>Rhododendron</taxon>
    </lineage>
</organism>
<comment type="subunit">
    <text evidence="3 8">Homodimer and heterodimers.</text>
</comment>
<feature type="transmembrane region" description="Helical" evidence="8">
    <location>
        <begin position="169"/>
        <end position="197"/>
    </location>
</feature>
<keyword evidence="12" id="KW-1185">Reference proteome</keyword>
<dbReference type="OrthoDB" id="1907587at2759"/>
<dbReference type="InterPro" id="IPR006702">
    <property type="entry name" value="CASP_dom"/>
</dbReference>
<reference evidence="11" key="1">
    <citation type="submission" date="2019-11" db="EMBL/GenBank/DDBJ databases">
        <authorList>
            <person name="Liu Y."/>
            <person name="Hou J."/>
            <person name="Li T.-Q."/>
            <person name="Guan C.-H."/>
            <person name="Wu X."/>
            <person name="Wu H.-Z."/>
            <person name="Ling F."/>
            <person name="Zhang R."/>
            <person name="Shi X.-G."/>
            <person name="Ren J.-P."/>
            <person name="Chen E.-F."/>
            <person name="Sun J.-M."/>
        </authorList>
    </citation>
    <scope>NUCLEOTIDE SEQUENCE</scope>
    <source>
        <strain evidence="11">Adult_tree_wgs_1</strain>
        <tissue evidence="11">Leaves</tissue>
    </source>
</reference>
<feature type="domain" description="Casparian strip membrane protein" evidence="10">
    <location>
        <begin position="45"/>
        <end position="180"/>
    </location>
</feature>
<evidence type="ECO:0000256" key="3">
    <source>
        <dbReference type="ARBA" id="ARBA00011489"/>
    </source>
</evidence>
<sequence>MRQSPLRNGGGGGGETPSPRPRIQQNTPPHHHFHSTVSVQKLRRFNTLILVFRFAAFCSSAAASVFMLVNPRGPDSPRWYDFDAFRFVLAANAIVTVYSLFEMGASVWEISSGFTLLPEIIQVWFDFGHDQVFTYLLLSADSTGTELARTMKGTERCTSNNAFCVQTDISIALGFAGFLFLGLSSLLSGFRVVCFIINGSRFHI</sequence>
<evidence type="ECO:0000256" key="7">
    <source>
        <dbReference type="ARBA" id="ARBA00023136"/>
    </source>
</evidence>
<keyword evidence="5 8" id="KW-0812">Transmembrane</keyword>
<feature type="transmembrane region" description="Helical" evidence="8">
    <location>
        <begin position="50"/>
        <end position="69"/>
    </location>
</feature>
<protein>
    <recommendedName>
        <fullName evidence="8">CASP-like protein</fullName>
    </recommendedName>
</protein>
<feature type="region of interest" description="Disordered" evidence="9">
    <location>
        <begin position="1"/>
        <end position="32"/>
    </location>
</feature>
<dbReference type="Pfam" id="PF04535">
    <property type="entry name" value="CASP_dom"/>
    <property type="match status" value="1"/>
</dbReference>
<dbReference type="PANTHER" id="PTHR33573">
    <property type="entry name" value="CASP-LIKE PROTEIN 4A4"/>
    <property type="match status" value="1"/>
</dbReference>
<evidence type="ECO:0000313" key="12">
    <source>
        <dbReference type="Proteomes" id="UP000626092"/>
    </source>
</evidence>
<accession>A0A834GJF2</accession>
<evidence type="ECO:0000259" key="10">
    <source>
        <dbReference type="Pfam" id="PF04535"/>
    </source>
</evidence>
<proteinExistence type="inferred from homology"/>
<comment type="subcellular location">
    <subcellularLocation>
        <location evidence="1 8">Cell membrane</location>
        <topology evidence="1 8">Multi-pass membrane protein</topology>
    </subcellularLocation>
</comment>
<evidence type="ECO:0000256" key="9">
    <source>
        <dbReference type="SAM" id="MobiDB-lite"/>
    </source>
</evidence>